<evidence type="ECO:0000256" key="5">
    <source>
        <dbReference type="ARBA" id="ARBA00022679"/>
    </source>
</evidence>
<evidence type="ECO:0000256" key="10">
    <source>
        <dbReference type="ARBA" id="ARBA00022842"/>
    </source>
</evidence>
<dbReference type="PANTHER" id="PTHR46161:SF3">
    <property type="entry name" value="NUCLEOSIDE DIPHOSPHATE KINASE DDB_G0292928-RELATED"/>
    <property type="match status" value="1"/>
</dbReference>
<keyword evidence="5" id="KW-0808">Transferase</keyword>
<dbReference type="EMBL" id="LAZR01000497">
    <property type="protein sequence ID" value="KKN66564.1"/>
    <property type="molecule type" value="Genomic_DNA"/>
</dbReference>
<dbReference type="GO" id="GO:0006241">
    <property type="term" value="P:CTP biosynthetic process"/>
    <property type="evidence" value="ECO:0007669"/>
    <property type="project" value="InterPro"/>
</dbReference>
<gene>
    <name evidence="13" type="ORF">LCGC14_0470330</name>
</gene>
<keyword evidence="4" id="KW-0963">Cytoplasm</keyword>
<evidence type="ECO:0000256" key="7">
    <source>
        <dbReference type="ARBA" id="ARBA00022741"/>
    </source>
</evidence>
<dbReference type="PROSITE" id="PS00469">
    <property type="entry name" value="NDPK"/>
    <property type="match status" value="1"/>
</dbReference>
<keyword evidence="8" id="KW-0418">Kinase</keyword>
<comment type="caution">
    <text evidence="13">The sequence shown here is derived from an EMBL/GenBank/DDBJ whole genome shotgun (WGS) entry which is preliminary data.</text>
</comment>
<dbReference type="InterPro" id="IPR001564">
    <property type="entry name" value="Nucleoside_diP_kinase"/>
</dbReference>
<dbReference type="GO" id="GO:0005524">
    <property type="term" value="F:ATP binding"/>
    <property type="evidence" value="ECO:0007669"/>
    <property type="project" value="UniProtKB-KW"/>
</dbReference>
<dbReference type="Gene3D" id="3.30.70.141">
    <property type="entry name" value="Nucleoside diphosphate kinase-like domain"/>
    <property type="match status" value="1"/>
</dbReference>
<evidence type="ECO:0000256" key="1">
    <source>
        <dbReference type="ARBA" id="ARBA00008142"/>
    </source>
</evidence>
<dbReference type="Pfam" id="PF00334">
    <property type="entry name" value="NDK"/>
    <property type="match status" value="1"/>
</dbReference>
<keyword evidence="10" id="KW-0460">Magnesium</keyword>
<dbReference type="GO" id="GO:0006228">
    <property type="term" value="P:UTP biosynthetic process"/>
    <property type="evidence" value="ECO:0007669"/>
    <property type="project" value="InterPro"/>
</dbReference>
<dbReference type="InterPro" id="IPR036850">
    <property type="entry name" value="NDK-like_dom_sf"/>
</dbReference>
<reference evidence="13" key="1">
    <citation type="journal article" date="2015" name="Nature">
        <title>Complex archaea that bridge the gap between prokaryotes and eukaryotes.</title>
        <authorList>
            <person name="Spang A."/>
            <person name="Saw J.H."/>
            <person name="Jorgensen S.L."/>
            <person name="Zaremba-Niedzwiedzka K."/>
            <person name="Martijn J."/>
            <person name="Lind A.E."/>
            <person name="van Eijk R."/>
            <person name="Schleper C."/>
            <person name="Guy L."/>
            <person name="Ettema T.J."/>
        </authorList>
    </citation>
    <scope>NUCLEOTIDE SEQUENCE</scope>
</reference>
<dbReference type="GO" id="GO:0004550">
    <property type="term" value="F:nucleoside diphosphate kinase activity"/>
    <property type="evidence" value="ECO:0007669"/>
    <property type="project" value="UniProtKB-EC"/>
</dbReference>
<dbReference type="GO" id="GO:0046872">
    <property type="term" value="F:metal ion binding"/>
    <property type="evidence" value="ECO:0007669"/>
    <property type="project" value="UniProtKB-KW"/>
</dbReference>
<accession>A0A0F9SHL8</accession>
<name>A0A0F9SHL8_9ZZZZ</name>
<dbReference type="PANTHER" id="PTHR46161">
    <property type="entry name" value="NUCLEOSIDE DIPHOSPHATE KINASE"/>
    <property type="match status" value="1"/>
</dbReference>
<evidence type="ECO:0000256" key="11">
    <source>
        <dbReference type="ARBA" id="ARBA00023080"/>
    </source>
</evidence>
<keyword evidence="11" id="KW-0546">Nucleotide metabolism</keyword>
<evidence type="ECO:0000313" key="13">
    <source>
        <dbReference type="EMBL" id="KKN66564.1"/>
    </source>
</evidence>
<dbReference type="NCBIfam" id="NF001908">
    <property type="entry name" value="PRK00668.1"/>
    <property type="match status" value="1"/>
</dbReference>
<dbReference type="InterPro" id="IPR023005">
    <property type="entry name" value="Nucleoside_diP_kinase_AS"/>
</dbReference>
<evidence type="ECO:0000256" key="9">
    <source>
        <dbReference type="ARBA" id="ARBA00022840"/>
    </source>
</evidence>
<keyword evidence="6" id="KW-0479">Metal-binding</keyword>
<proteinExistence type="inferred from homology"/>
<organism evidence="13">
    <name type="scientific">marine sediment metagenome</name>
    <dbReference type="NCBI Taxonomy" id="412755"/>
    <lineage>
        <taxon>unclassified sequences</taxon>
        <taxon>metagenomes</taxon>
        <taxon>ecological metagenomes</taxon>
    </lineage>
</organism>
<dbReference type="PRINTS" id="PR01243">
    <property type="entry name" value="NUCDPKINASE"/>
</dbReference>
<dbReference type="CDD" id="cd04413">
    <property type="entry name" value="NDPk_I"/>
    <property type="match status" value="1"/>
</dbReference>
<dbReference type="AlphaFoldDB" id="A0A0F9SHL8"/>
<dbReference type="PROSITE" id="PS51374">
    <property type="entry name" value="NDPK_LIKE"/>
    <property type="match status" value="1"/>
</dbReference>
<evidence type="ECO:0000256" key="6">
    <source>
        <dbReference type="ARBA" id="ARBA00022723"/>
    </source>
</evidence>
<evidence type="ECO:0000259" key="12">
    <source>
        <dbReference type="SMART" id="SM00562"/>
    </source>
</evidence>
<feature type="domain" description="Nucleoside diphosphate kinase-like" evidence="12">
    <location>
        <begin position="2"/>
        <end position="135"/>
    </location>
</feature>
<comment type="similarity">
    <text evidence="1">Belongs to the NDK family.</text>
</comment>
<evidence type="ECO:0000256" key="3">
    <source>
        <dbReference type="ARBA" id="ARBA00017632"/>
    </source>
</evidence>
<evidence type="ECO:0000256" key="4">
    <source>
        <dbReference type="ARBA" id="ARBA00022490"/>
    </source>
</evidence>
<dbReference type="SUPFAM" id="SSF54919">
    <property type="entry name" value="Nucleoside diphosphate kinase, NDK"/>
    <property type="match status" value="1"/>
</dbReference>
<dbReference type="GO" id="GO:0006183">
    <property type="term" value="P:GTP biosynthetic process"/>
    <property type="evidence" value="ECO:0007669"/>
    <property type="project" value="InterPro"/>
</dbReference>
<dbReference type="FunFam" id="3.30.70.141:FF:000003">
    <property type="entry name" value="Nucleoside diphosphate kinase"/>
    <property type="match status" value="1"/>
</dbReference>
<sequence>MTERTLAIVKPDAVKRDLIGHILTRMELEGFKIVDMKMTLLSKKQTEELYKVHKDKPFFEGQTDFMSSGPCVMLVLEGAGVIEKYRKLMGPTDYMKSEPHTIRHELATDIRHNIVHGSDSEESANFEISFFQRIK</sequence>
<dbReference type="EC" id="2.7.4.6" evidence="2"/>
<evidence type="ECO:0000256" key="2">
    <source>
        <dbReference type="ARBA" id="ARBA00012966"/>
    </source>
</evidence>
<dbReference type="SMART" id="SM00562">
    <property type="entry name" value="NDK"/>
    <property type="match status" value="1"/>
</dbReference>
<evidence type="ECO:0000256" key="8">
    <source>
        <dbReference type="ARBA" id="ARBA00022777"/>
    </source>
</evidence>
<dbReference type="InterPro" id="IPR034907">
    <property type="entry name" value="NDK-like_dom"/>
</dbReference>
<keyword evidence="9" id="KW-0067">ATP-binding</keyword>
<keyword evidence="7" id="KW-0547">Nucleotide-binding</keyword>
<protein>
    <recommendedName>
        <fullName evidence="3">Nucleoside diphosphate kinase</fullName>
        <ecNumber evidence="2">2.7.4.6</ecNumber>
    </recommendedName>
</protein>